<proteinExistence type="predicted"/>
<evidence type="ECO:0008006" key="3">
    <source>
        <dbReference type="Google" id="ProtNLM"/>
    </source>
</evidence>
<evidence type="ECO:0000313" key="2">
    <source>
        <dbReference type="Proteomes" id="UP001620409"/>
    </source>
</evidence>
<sequence>MPLSHEQYAFLSSKIYDPIVAGSRIESDTHEYRVRYVSPPSGSGYRGAVVQDLATGQLIVTNKGTDPLDIHDIQTDLGMGTLGLPAQWPEASATLRWTMNYAHQNGIPLSNISVTGHSLGGTLAQLQAAAVDVHAETFNAYGAASMAQRLGLDVEAAQERVVNHRMYHDPVSAITKPIGRTVEYMDYADYQRHQHHIPSPLGEAGAVFGAHGIANFWDKMHNRAAPVLTHNYMMDWQHEQHRALEQLPPGMPPDMSLDRLLQQASTDSHQPRPLAANRSVDEIFDHLCNAMQGDDRQFMQALTQVGQTDYVQEFYAQVAERVTMEDRQIGLQTQLEQTQQQLQQQLTQTHTKVLGL</sequence>
<dbReference type="Pfam" id="PF26363">
    <property type="entry name" value="Phospholipase-like"/>
    <property type="match status" value="1"/>
</dbReference>
<accession>A0ABW8IHG1</accession>
<dbReference type="SUPFAM" id="SSF53474">
    <property type="entry name" value="alpha/beta-Hydrolases"/>
    <property type="match status" value="1"/>
</dbReference>
<keyword evidence="2" id="KW-1185">Reference proteome</keyword>
<dbReference type="InterPro" id="IPR029058">
    <property type="entry name" value="AB_hydrolase_fold"/>
</dbReference>
<name>A0ABW8IHG1_9GAMM</name>
<protein>
    <recommendedName>
        <fullName evidence="3">DUF2974 domain-containing protein</fullName>
    </recommendedName>
</protein>
<dbReference type="RefSeq" id="WP_380009392.1">
    <property type="nucleotide sequence ID" value="NZ_JADIKI010000022.1"/>
</dbReference>
<comment type="caution">
    <text evidence="1">The sequence shown here is derived from an EMBL/GenBank/DDBJ whole genome shotgun (WGS) entry which is preliminary data.</text>
</comment>
<gene>
    <name evidence="1" type="ORF">ISP18_08345</name>
</gene>
<dbReference type="Gene3D" id="3.40.50.1820">
    <property type="entry name" value="alpha/beta hydrolase"/>
    <property type="match status" value="1"/>
</dbReference>
<reference evidence="1 2" key="1">
    <citation type="submission" date="2020-10" db="EMBL/GenBank/DDBJ databases">
        <title>Phylogeny of dyella-like bacteria.</title>
        <authorList>
            <person name="Fu J."/>
        </authorList>
    </citation>
    <scope>NUCLEOTIDE SEQUENCE [LARGE SCALE GENOMIC DNA]</scope>
    <source>
        <strain evidence="1 2">DHG40</strain>
    </source>
</reference>
<dbReference type="Proteomes" id="UP001620409">
    <property type="component" value="Unassembled WGS sequence"/>
</dbReference>
<evidence type="ECO:0000313" key="1">
    <source>
        <dbReference type="EMBL" id="MFK2854598.1"/>
    </source>
</evidence>
<dbReference type="EMBL" id="JADIKI010000022">
    <property type="protein sequence ID" value="MFK2854598.1"/>
    <property type="molecule type" value="Genomic_DNA"/>
</dbReference>
<organism evidence="1 2">
    <name type="scientific">Dyella humi</name>
    <dbReference type="NCBI Taxonomy" id="1770547"/>
    <lineage>
        <taxon>Bacteria</taxon>
        <taxon>Pseudomonadati</taxon>
        <taxon>Pseudomonadota</taxon>
        <taxon>Gammaproteobacteria</taxon>
        <taxon>Lysobacterales</taxon>
        <taxon>Rhodanobacteraceae</taxon>
        <taxon>Dyella</taxon>
    </lineage>
</organism>